<dbReference type="PATRIC" id="fig|1359167.3.peg.427"/>
<proteinExistence type="predicted"/>
<dbReference type="EMBL" id="LANU01000002">
    <property type="protein sequence ID" value="KJV65499.1"/>
    <property type="molecule type" value="Genomic_DNA"/>
</dbReference>
<organism evidence="1 2">
    <name type="scientific">Ehrlichia cf. muris str. EmCRT</name>
    <dbReference type="NCBI Taxonomy" id="1359167"/>
    <lineage>
        <taxon>Bacteria</taxon>
        <taxon>Pseudomonadati</taxon>
        <taxon>Pseudomonadota</taxon>
        <taxon>Alphaproteobacteria</taxon>
        <taxon>Rickettsiales</taxon>
        <taxon>Anaplasmataceae</taxon>
        <taxon>Ehrlichia</taxon>
    </lineage>
</organism>
<dbReference type="Proteomes" id="UP000033546">
    <property type="component" value="Unassembled WGS sequence"/>
</dbReference>
<accession>A0A0F3NEZ6</accession>
<name>A0A0F3NEZ6_9RICK</name>
<gene>
    <name evidence="1" type="ORF">EMUCRT_0443</name>
</gene>
<dbReference type="AlphaFoldDB" id="A0A0F3NEZ6"/>
<sequence>MIVIDKCRKDFCIDVLDLMHLFYIEGIYINVLWKFVTLCESMMILVLI</sequence>
<comment type="caution">
    <text evidence="1">The sequence shown here is derived from an EMBL/GenBank/DDBJ whole genome shotgun (WGS) entry which is preliminary data.</text>
</comment>
<reference evidence="1 2" key="1">
    <citation type="submission" date="2015-02" db="EMBL/GenBank/DDBJ databases">
        <title>Genome Sequencing of Rickettsiales.</title>
        <authorList>
            <person name="Daugherty S.C."/>
            <person name="Su Q."/>
            <person name="Abolude K."/>
            <person name="Beier-Sexton M."/>
            <person name="Carlyon J.A."/>
            <person name="Carter R."/>
            <person name="Day N.P."/>
            <person name="Dumler S.J."/>
            <person name="Dyachenko V."/>
            <person name="Godinez A."/>
            <person name="Kurtti T.J."/>
            <person name="Lichay M."/>
            <person name="Mullins K.E."/>
            <person name="Ott S."/>
            <person name="Pappas-Brown V."/>
            <person name="Paris D.H."/>
            <person name="Patel P."/>
            <person name="Richards A.L."/>
            <person name="Sadzewicz L."/>
            <person name="Sears K."/>
            <person name="Seidman D."/>
            <person name="Sengamalay N."/>
            <person name="Stenos J."/>
            <person name="Tallon L.J."/>
            <person name="Vincent G."/>
            <person name="Fraser C.M."/>
            <person name="Munderloh U."/>
            <person name="Dunning-Hotopp J.C."/>
        </authorList>
    </citation>
    <scope>NUCLEOTIDE SEQUENCE [LARGE SCALE GENOMIC DNA]</scope>
    <source>
        <strain evidence="1 2">EmCRT</strain>
    </source>
</reference>
<evidence type="ECO:0000313" key="2">
    <source>
        <dbReference type="Proteomes" id="UP000033546"/>
    </source>
</evidence>
<evidence type="ECO:0000313" key="1">
    <source>
        <dbReference type="EMBL" id="KJV65499.1"/>
    </source>
</evidence>
<protein>
    <submittedName>
        <fullName evidence="1">Uncharacterized protein</fullName>
    </submittedName>
</protein>